<feature type="transmembrane region" description="Helical" evidence="2">
    <location>
        <begin position="113"/>
        <end position="134"/>
    </location>
</feature>
<dbReference type="Proteomes" id="UP000295604">
    <property type="component" value="Unassembled WGS sequence"/>
</dbReference>
<keyword evidence="2" id="KW-1133">Transmembrane helix</keyword>
<evidence type="ECO:0000313" key="3">
    <source>
        <dbReference type="EMBL" id="TEA17821.1"/>
    </source>
</evidence>
<feature type="compositionally biased region" description="Basic and acidic residues" evidence="1">
    <location>
        <begin position="13"/>
        <end position="22"/>
    </location>
</feature>
<name>A0A4R8TI19_9PEZI</name>
<comment type="caution">
    <text evidence="3">The sequence shown here is derived from an EMBL/GenBank/DDBJ whole genome shotgun (WGS) entry which is preliminary data.</text>
</comment>
<organism evidence="3 4">
    <name type="scientific">Colletotrichum sidae</name>
    <dbReference type="NCBI Taxonomy" id="1347389"/>
    <lineage>
        <taxon>Eukaryota</taxon>
        <taxon>Fungi</taxon>
        <taxon>Dikarya</taxon>
        <taxon>Ascomycota</taxon>
        <taxon>Pezizomycotina</taxon>
        <taxon>Sordariomycetes</taxon>
        <taxon>Hypocreomycetidae</taxon>
        <taxon>Glomerellales</taxon>
        <taxon>Glomerellaceae</taxon>
        <taxon>Colletotrichum</taxon>
        <taxon>Colletotrichum orbiculare species complex</taxon>
    </lineage>
</organism>
<keyword evidence="2" id="KW-0812">Transmembrane</keyword>
<feature type="compositionally biased region" description="Low complexity" evidence="1">
    <location>
        <begin position="27"/>
        <end position="38"/>
    </location>
</feature>
<evidence type="ECO:0000256" key="1">
    <source>
        <dbReference type="SAM" id="MobiDB-lite"/>
    </source>
</evidence>
<feature type="transmembrane region" description="Helical" evidence="2">
    <location>
        <begin position="63"/>
        <end position="85"/>
    </location>
</feature>
<sequence>MASKVEYTSLQRDISDEDRTSAEKSVPQTTTTTTPQSGSPGGHQPYPGSTADRMFEFRDFKFLQVYLGCISVYLAAAVAALVWTYHGPVMPDSSEYSQNRVFRTPDALEVNQLYSGLALSALLAPAGMLVQWIMHDFRQLRLFALTAQKPVRLSDLDKIGDDSSAWTLKVLGKYSWWYAVMQAALIIIRTSFVPVGTLMLTVGVHRENKTGFGVVGVPTMSSDDPNVRRLATAMGWDGQGVFAPTLNDSDVFLSQTVYTFVGNIVSQSALVAEDSGIIGPTSTHNLTYNANTTYHGLVWYHWDAKCESAVSEISFTSSVDDSNPTYTFALPDGSNQTMPLTKSSTLRLWNVAGNRTSADIPAGGTTYFITVSPSSSLKGANFTGTSDPSLVQTPEGPWISRTKCTPDFTWTVGSCTFNGTQMMDCEEQAGANTTALDTAALDKLETYMTAVPWWIFREELEIVGRTLDTLYPIPTAEDWGHFFGNIAQAIAAISTAGYFGTATVPVVELVPEDVYIMRTAVLWAVLGMLTVVLATSLLDIWRSKSRGLPFRTATFLAIANAVRGPWWDQELYGSCAADEVAMQKRSSSSVVFGADANNPYHLGLLPEVLPIERGKSYFGLR</sequence>
<feature type="compositionally biased region" description="Polar residues" evidence="1">
    <location>
        <begin position="1"/>
        <end position="12"/>
    </location>
</feature>
<feature type="region of interest" description="Disordered" evidence="1">
    <location>
        <begin position="1"/>
        <end position="48"/>
    </location>
</feature>
<proteinExistence type="predicted"/>
<evidence type="ECO:0000313" key="4">
    <source>
        <dbReference type="Proteomes" id="UP000295604"/>
    </source>
</evidence>
<dbReference type="AlphaFoldDB" id="A0A4R8TI19"/>
<feature type="transmembrane region" description="Helical" evidence="2">
    <location>
        <begin position="520"/>
        <end position="541"/>
    </location>
</feature>
<reference evidence="3 4" key="1">
    <citation type="submission" date="2018-11" db="EMBL/GenBank/DDBJ databases">
        <title>Genome sequence and assembly of Colletotrichum sidae.</title>
        <authorList>
            <person name="Gan P."/>
            <person name="Shirasu K."/>
        </authorList>
    </citation>
    <scope>NUCLEOTIDE SEQUENCE [LARGE SCALE GENOMIC DNA]</scope>
    <source>
        <strain evidence="3 4">CBS 518.97</strain>
    </source>
</reference>
<evidence type="ECO:0000256" key="2">
    <source>
        <dbReference type="SAM" id="Phobius"/>
    </source>
</evidence>
<accession>A0A4R8TI19</accession>
<protein>
    <submittedName>
        <fullName evidence="3">Uncharacterized protein</fullName>
    </submittedName>
</protein>
<gene>
    <name evidence="3" type="ORF">C8034_v011693</name>
</gene>
<keyword evidence="4" id="KW-1185">Reference proteome</keyword>
<keyword evidence="2" id="KW-0472">Membrane</keyword>
<dbReference type="EMBL" id="QAPF01000078">
    <property type="protein sequence ID" value="TEA17821.1"/>
    <property type="molecule type" value="Genomic_DNA"/>
</dbReference>